<accession>A0A1W9HQG8</accession>
<proteinExistence type="inferred from homology"/>
<evidence type="ECO:0000256" key="2">
    <source>
        <dbReference type="ARBA" id="ARBA00005695"/>
    </source>
</evidence>
<dbReference type="Pfam" id="PF00496">
    <property type="entry name" value="SBP_bac_5"/>
    <property type="match status" value="1"/>
</dbReference>
<feature type="domain" description="Solute-binding protein family 5" evidence="4">
    <location>
        <begin position="120"/>
        <end position="517"/>
    </location>
</feature>
<dbReference type="AlphaFoldDB" id="A0A1W9HQG8"/>
<evidence type="ECO:0000313" key="6">
    <source>
        <dbReference type="Proteomes" id="UP000192872"/>
    </source>
</evidence>
<sequence length="620" mass="70116">MPRLTRRGALALPALGLIPARRSEAQEPGFSHGLSVFGELKYRPDFPHLDYVNPQAPIGGVFSHIPTQAGFNQNFQTFNSLNSFILRGDGALQMELTFATLMARAEDEADTLYCQAARAVRYDREGRRLTFLLRPALTFHDGSPLTMHDVAWSLRTLKDKGHPVIAQALRDVEEIIVEGDDRLSLTLAATAPRDLALTVASLPIFSRAYYASREFNETTMDAPLGSGPYKVHRLEQGRFIEYDRVANWWGWQAPVMRGRYNFQRIRVDYFRDRSVAFEAFKAGQILYREEYTSRDWATGYDFPAIREGRVKREEIPDETPTGTQGYFFNMRRPIFADIRVRQAVSLAFDFEFTNQNLFYGRYTRNHSFFENSPMAARGLPTPEELAIMEPLRSLLPEGSFAEAVSPGVSDGSGADRVQLRKAANLLREAGLKLDKGRAVFANGEQLGFEFLITDPTSERIALPYTENLKRLGIDARIRRVDPAQYQARVKDYDFDIVTVRNGIGLTPGDGLRRLFSSMDADQPGSQNLAGIKNKGVDGLIERALAAPTREDLYTACRALDRALRALQPWVPQWYRATHWLAYWDIYERPSNRPKYGRGSIDTWWRDAVKASTLGKGAVGD</sequence>
<evidence type="ECO:0000259" key="4">
    <source>
        <dbReference type="Pfam" id="PF00496"/>
    </source>
</evidence>
<dbReference type="InterPro" id="IPR000914">
    <property type="entry name" value="SBP_5_dom"/>
</dbReference>
<comment type="subcellular location">
    <subcellularLocation>
        <location evidence="1">Periplasm</location>
    </subcellularLocation>
</comment>
<evidence type="ECO:0000256" key="1">
    <source>
        <dbReference type="ARBA" id="ARBA00004418"/>
    </source>
</evidence>
<dbReference type="GO" id="GO:1904680">
    <property type="term" value="F:peptide transmembrane transporter activity"/>
    <property type="evidence" value="ECO:0007669"/>
    <property type="project" value="TreeGrafter"/>
</dbReference>
<evidence type="ECO:0000256" key="3">
    <source>
        <dbReference type="ARBA" id="ARBA00022729"/>
    </source>
</evidence>
<dbReference type="CDD" id="cd08497">
    <property type="entry name" value="MbnE-like"/>
    <property type="match status" value="1"/>
</dbReference>
<comment type="caution">
    <text evidence="5">The sequence shown here is derived from an EMBL/GenBank/DDBJ whole genome shotgun (WGS) entry which is preliminary data.</text>
</comment>
<evidence type="ECO:0000313" key="5">
    <source>
        <dbReference type="EMBL" id="OQW49491.1"/>
    </source>
</evidence>
<keyword evidence="3" id="KW-0732">Signal</keyword>
<comment type="similarity">
    <text evidence="2">Belongs to the bacterial solute-binding protein 5 family.</text>
</comment>
<dbReference type="RefSeq" id="WP_376800113.1">
    <property type="nucleotide sequence ID" value="NZ_DBNB01000019.1"/>
</dbReference>
<dbReference type="InterPro" id="IPR039424">
    <property type="entry name" value="SBP_5"/>
</dbReference>
<gene>
    <name evidence="5" type="ORF">A4S15_01760</name>
</gene>
<name>A0A1W9HQG8_9HYPH</name>
<organism evidence="5 6">
    <name type="scientific">Candidatus Raskinella chloraquaticus</name>
    <dbReference type="NCBI Taxonomy" id="1951219"/>
    <lineage>
        <taxon>Bacteria</taxon>
        <taxon>Pseudomonadati</taxon>
        <taxon>Pseudomonadota</taxon>
        <taxon>Alphaproteobacteria</taxon>
        <taxon>Hyphomicrobiales</taxon>
        <taxon>Phreatobacteraceae</taxon>
        <taxon>Candidatus Raskinella</taxon>
    </lineage>
</organism>
<dbReference type="STRING" id="1827387.A4S15_01760"/>
<dbReference type="GO" id="GO:0030288">
    <property type="term" value="C:outer membrane-bounded periplasmic space"/>
    <property type="evidence" value="ECO:0007669"/>
    <property type="project" value="TreeGrafter"/>
</dbReference>
<dbReference type="GO" id="GO:0043190">
    <property type="term" value="C:ATP-binding cassette (ABC) transporter complex"/>
    <property type="evidence" value="ECO:0007669"/>
    <property type="project" value="InterPro"/>
</dbReference>
<dbReference type="PIRSF" id="PIRSF002741">
    <property type="entry name" value="MppA"/>
    <property type="match status" value="1"/>
</dbReference>
<dbReference type="PANTHER" id="PTHR30290:SF64">
    <property type="entry name" value="ABC TRANSPORTER PERIPLASMIC BINDING PROTEIN"/>
    <property type="match status" value="1"/>
</dbReference>
<dbReference type="PANTHER" id="PTHR30290">
    <property type="entry name" value="PERIPLASMIC BINDING COMPONENT OF ABC TRANSPORTER"/>
    <property type="match status" value="1"/>
</dbReference>
<protein>
    <recommendedName>
        <fullName evidence="4">Solute-binding protein family 5 domain-containing protein</fullName>
    </recommendedName>
</protein>
<dbReference type="Gene3D" id="3.10.105.10">
    <property type="entry name" value="Dipeptide-binding Protein, Domain 3"/>
    <property type="match status" value="1"/>
</dbReference>
<dbReference type="EMBL" id="LWDL01000031">
    <property type="protein sequence ID" value="OQW49491.1"/>
    <property type="molecule type" value="Genomic_DNA"/>
</dbReference>
<dbReference type="SUPFAM" id="SSF53850">
    <property type="entry name" value="Periplasmic binding protein-like II"/>
    <property type="match status" value="1"/>
</dbReference>
<reference evidence="5 6" key="1">
    <citation type="journal article" date="2017" name="Water Res.">
        <title>Comammox in drinking water systems.</title>
        <authorList>
            <person name="Wang Y."/>
            <person name="Ma L."/>
            <person name="Mao Y."/>
            <person name="Jiang X."/>
            <person name="Xia Y."/>
            <person name="Yu K."/>
            <person name="Li B."/>
            <person name="Zhang T."/>
        </authorList>
    </citation>
    <scope>NUCLEOTIDE SEQUENCE [LARGE SCALE GENOMIC DNA]</scope>
    <source>
        <strain evidence="5">SG_bin8</strain>
    </source>
</reference>
<dbReference type="Proteomes" id="UP000192872">
    <property type="component" value="Unassembled WGS sequence"/>
</dbReference>
<dbReference type="GO" id="GO:0015833">
    <property type="term" value="P:peptide transport"/>
    <property type="evidence" value="ECO:0007669"/>
    <property type="project" value="TreeGrafter"/>
</dbReference>
<dbReference type="InterPro" id="IPR030678">
    <property type="entry name" value="Peptide/Ni-bd"/>
</dbReference>
<dbReference type="Gene3D" id="3.40.190.10">
    <property type="entry name" value="Periplasmic binding protein-like II"/>
    <property type="match status" value="1"/>
</dbReference>
<dbReference type="GO" id="GO:0042884">
    <property type="term" value="P:microcin transport"/>
    <property type="evidence" value="ECO:0007669"/>
    <property type="project" value="TreeGrafter"/>
</dbReference>